<dbReference type="GO" id="GO:0045892">
    <property type="term" value="P:negative regulation of DNA-templated transcription"/>
    <property type="evidence" value="ECO:0007669"/>
    <property type="project" value="TreeGrafter"/>
</dbReference>
<evidence type="ECO:0000259" key="5">
    <source>
        <dbReference type="PROSITE" id="PS51078"/>
    </source>
</evidence>
<name>A0A1A9EY94_9GAMM</name>
<dbReference type="PANTHER" id="PTHR30136">
    <property type="entry name" value="HELIX-TURN-HELIX TRANSCRIPTIONAL REGULATOR, ICLR FAMILY"/>
    <property type="match status" value="1"/>
</dbReference>
<proteinExistence type="predicted"/>
<dbReference type="RefSeq" id="WP_067381740.1">
    <property type="nucleotide sequence ID" value="NZ_CP015839.1"/>
</dbReference>
<feature type="domain" description="HTH iclR-type" evidence="4">
    <location>
        <begin position="19"/>
        <end position="80"/>
    </location>
</feature>
<dbReference type="PROSITE" id="PS51077">
    <property type="entry name" value="HTH_ICLR"/>
    <property type="match status" value="1"/>
</dbReference>
<dbReference type="Gene3D" id="1.10.10.10">
    <property type="entry name" value="Winged helix-like DNA-binding domain superfamily/Winged helix DNA-binding domain"/>
    <property type="match status" value="1"/>
</dbReference>
<dbReference type="SMART" id="SM00346">
    <property type="entry name" value="HTH_ICLR"/>
    <property type="match status" value="1"/>
</dbReference>
<evidence type="ECO:0000313" key="6">
    <source>
        <dbReference type="EMBL" id="ANG62865.1"/>
    </source>
</evidence>
<evidence type="ECO:0000259" key="4">
    <source>
        <dbReference type="PROSITE" id="PS51077"/>
    </source>
</evidence>
<dbReference type="GO" id="GO:0003677">
    <property type="term" value="F:DNA binding"/>
    <property type="evidence" value="ECO:0007669"/>
    <property type="project" value="UniProtKB-KW"/>
</dbReference>
<dbReference type="InterPro" id="IPR005471">
    <property type="entry name" value="Tscrpt_reg_IclR_N"/>
</dbReference>
<reference evidence="6 7" key="2">
    <citation type="journal article" date="2018" name="Int. J. Syst. Evol. Microbiol.">
        <title>Marinobacterium aestuarii sp. nov., a benzene-degrading marine bacterium isolated from estuary sediment.</title>
        <authorList>
            <person name="Bae S.S."/>
            <person name="Jung J."/>
            <person name="Chung D."/>
            <person name="Baek K."/>
        </authorList>
    </citation>
    <scope>NUCLEOTIDE SEQUENCE [LARGE SCALE GENOMIC DNA]</scope>
    <source>
        <strain evidence="6 7">ST58-10</strain>
    </source>
</reference>
<evidence type="ECO:0000256" key="3">
    <source>
        <dbReference type="ARBA" id="ARBA00023163"/>
    </source>
</evidence>
<dbReference type="KEGG" id="mars:A8C75_10465"/>
<protein>
    <submittedName>
        <fullName evidence="6">IclR family transcriptional regulator</fullName>
    </submittedName>
</protein>
<keyword evidence="7" id="KW-1185">Reference proteome</keyword>
<keyword evidence="3" id="KW-0804">Transcription</keyword>
<dbReference type="InterPro" id="IPR050707">
    <property type="entry name" value="HTH_MetabolicPath_Reg"/>
</dbReference>
<evidence type="ECO:0000256" key="2">
    <source>
        <dbReference type="ARBA" id="ARBA00023125"/>
    </source>
</evidence>
<dbReference type="OrthoDB" id="6687062at2"/>
<dbReference type="EMBL" id="CP015839">
    <property type="protein sequence ID" value="ANG62865.1"/>
    <property type="molecule type" value="Genomic_DNA"/>
</dbReference>
<dbReference type="SUPFAM" id="SSF46785">
    <property type="entry name" value="Winged helix' DNA-binding domain"/>
    <property type="match status" value="1"/>
</dbReference>
<gene>
    <name evidence="6" type="ORF">A8C75_10465</name>
</gene>
<dbReference type="PANTHER" id="PTHR30136:SF8">
    <property type="entry name" value="TRANSCRIPTIONAL REGULATORY PROTEIN"/>
    <property type="match status" value="1"/>
</dbReference>
<dbReference type="STRING" id="1821621.A8C75_10465"/>
<reference evidence="7" key="1">
    <citation type="submission" date="2016-05" db="EMBL/GenBank/DDBJ databases">
        <authorList>
            <person name="Baek K."/>
            <person name="Yang S.-J."/>
        </authorList>
    </citation>
    <scope>NUCLEOTIDE SEQUENCE [LARGE SCALE GENOMIC DNA]</scope>
    <source>
        <strain evidence="7">ST58-10</strain>
    </source>
</reference>
<keyword evidence="2" id="KW-0238">DNA-binding</keyword>
<feature type="domain" description="IclR-ED" evidence="5">
    <location>
        <begin position="81"/>
        <end position="268"/>
    </location>
</feature>
<dbReference type="Pfam" id="PF01614">
    <property type="entry name" value="IclR_C"/>
    <property type="match status" value="1"/>
</dbReference>
<evidence type="ECO:0000256" key="1">
    <source>
        <dbReference type="ARBA" id="ARBA00023015"/>
    </source>
</evidence>
<evidence type="ECO:0000313" key="7">
    <source>
        <dbReference type="Proteomes" id="UP000078070"/>
    </source>
</evidence>
<dbReference type="Pfam" id="PF09339">
    <property type="entry name" value="HTH_IclR"/>
    <property type="match status" value="1"/>
</dbReference>
<accession>A0A1A9EY94</accession>
<sequence>MTPAKTTPPSVTESSRQGIGSLEIGLRVLNEIAQSPKPLSLKELSLRLDLSSSRLHKYLISLSRMQYIVQVQNARYTLASASLNLGMAALKRIDPMPITFDAAARLHLATDRTVSVAIWNGTMPLIVNWLDSSQVLAVNVRLGTELSPFFSAAGRLFLAYLPEERQRQIIDDFYQAPSALPRFRGKQLNKDEFSALIRSTRENRLACFYGDFLPDINVISSPVFNLGGQIQAVISLMGMASDTDVQPGQRYERLLSATTRGTTKLICGTAV</sequence>
<keyword evidence="1" id="KW-0805">Transcription regulation</keyword>
<dbReference type="GO" id="GO:0003700">
    <property type="term" value="F:DNA-binding transcription factor activity"/>
    <property type="evidence" value="ECO:0007669"/>
    <property type="project" value="TreeGrafter"/>
</dbReference>
<dbReference type="InterPro" id="IPR036388">
    <property type="entry name" value="WH-like_DNA-bd_sf"/>
</dbReference>
<dbReference type="InterPro" id="IPR036390">
    <property type="entry name" value="WH_DNA-bd_sf"/>
</dbReference>
<dbReference type="SUPFAM" id="SSF55781">
    <property type="entry name" value="GAF domain-like"/>
    <property type="match status" value="1"/>
</dbReference>
<dbReference type="InterPro" id="IPR029016">
    <property type="entry name" value="GAF-like_dom_sf"/>
</dbReference>
<dbReference type="PROSITE" id="PS51078">
    <property type="entry name" value="ICLR_ED"/>
    <property type="match status" value="1"/>
</dbReference>
<dbReference type="Gene3D" id="3.30.450.40">
    <property type="match status" value="1"/>
</dbReference>
<dbReference type="Proteomes" id="UP000078070">
    <property type="component" value="Chromosome"/>
</dbReference>
<dbReference type="AlphaFoldDB" id="A0A1A9EY94"/>
<organism evidence="6 7">
    <name type="scientific">Marinobacterium aestuarii</name>
    <dbReference type="NCBI Taxonomy" id="1821621"/>
    <lineage>
        <taxon>Bacteria</taxon>
        <taxon>Pseudomonadati</taxon>
        <taxon>Pseudomonadota</taxon>
        <taxon>Gammaproteobacteria</taxon>
        <taxon>Oceanospirillales</taxon>
        <taxon>Oceanospirillaceae</taxon>
        <taxon>Marinobacterium</taxon>
    </lineage>
</organism>
<dbReference type="InterPro" id="IPR014757">
    <property type="entry name" value="Tscrpt_reg_IclR_C"/>
</dbReference>